<gene>
    <name evidence="2" type="ORF">EV702DRAFT_1124972</name>
</gene>
<dbReference type="AlphaFoldDB" id="A0A9P7D0T7"/>
<feature type="non-terminal residue" evidence="2">
    <location>
        <position position="74"/>
    </location>
</feature>
<evidence type="ECO:0000313" key="2">
    <source>
        <dbReference type="EMBL" id="KAG1774361.1"/>
    </source>
</evidence>
<comment type="caution">
    <text evidence="2">The sequence shown here is derived from an EMBL/GenBank/DDBJ whole genome shotgun (WGS) entry which is preliminary data.</text>
</comment>
<dbReference type="OrthoDB" id="191979at2759"/>
<organism evidence="2 3">
    <name type="scientific">Suillus placidus</name>
    <dbReference type="NCBI Taxonomy" id="48579"/>
    <lineage>
        <taxon>Eukaryota</taxon>
        <taxon>Fungi</taxon>
        <taxon>Dikarya</taxon>
        <taxon>Basidiomycota</taxon>
        <taxon>Agaricomycotina</taxon>
        <taxon>Agaricomycetes</taxon>
        <taxon>Agaricomycetidae</taxon>
        <taxon>Boletales</taxon>
        <taxon>Suillineae</taxon>
        <taxon>Suillaceae</taxon>
        <taxon>Suillus</taxon>
    </lineage>
</organism>
<feature type="transmembrane region" description="Helical" evidence="1">
    <location>
        <begin position="45"/>
        <end position="63"/>
    </location>
</feature>
<dbReference type="EMBL" id="JABBWD010000042">
    <property type="protein sequence ID" value="KAG1774361.1"/>
    <property type="molecule type" value="Genomic_DNA"/>
</dbReference>
<keyword evidence="3" id="KW-1185">Reference proteome</keyword>
<keyword evidence="1" id="KW-0472">Membrane</keyword>
<accession>A0A9P7D0T7</accession>
<protein>
    <submittedName>
        <fullName evidence="2">Uncharacterized protein</fullName>
    </submittedName>
</protein>
<proteinExistence type="predicted"/>
<reference evidence="2" key="1">
    <citation type="journal article" date="2020" name="New Phytol.">
        <title>Comparative genomics reveals dynamic genome evolution in host specialist ectomycorrhizal fungi.</title>
        <authorList>
            <person name="Lofgren L.A."/>
            <person name="Nguyen N.H."/>
            <person name="Vilgalys R."/>
            <person name="Ruytinx J."/>
            <person name="Liao H.L."/>
            <person name="Branco S."/>
            <person name="Kuo A."/>
            <person name="LaButti K."/>
            <person name="Lipzen A."/>
            <person name="Andreopoulos W."/>
            <person name="Pangilinan J."/>
            <person name="Riley R."/>
            <person name="Hundley H."/>
            <person name="Na H."/>
            <person name="Barry K."/>
            <person name="Grigoriev I.V."/>
            <person name="Stajich J.E."/>
            <person name="Kennedy P.G."/>
        </authorList>
    </citation>
    <scope>NUCLEOTIDE SEQUENCE</scope>
    <source>
        <strain evidence="2">DOB743</strain>
    </source>
</reference>
<evidence type="ECO:0000256" key="1">
    <source>
        <dbReference type="SAM" id="Phobius"/>
    </source>
</evidence>
<name>A0A9P7D0T7_9AGAM</name>
<sequence>MRSDICFFPKETRLDAIILAHEYKQLGSIIGRQDPAILTQNRHHASLASFLILTLLLPVLLVAPTERDVRIINV</sequence>
<keyword evidence="1" id="KW-0812">Transmembrane</keyword>
<evidence type="ECO:0000313" key="3">
    <source>
        <dbReference type="Proteomes" id="UP000714275"/>
    </source>
</evidence>
<dbReference type="Proteomes" id="UP000714275">
    <property type="component" value="Unassembled WGS sequence"/>
</dbReference>
<keyword evidence="1" id="KW-1133">Transmembrane helix</keyword>